<comment type="caution">
    <text evidence="1">The sequence shown here is derived from an EMBL/GenBank/DDBJ whole genome shotgun (WGS) entry which is preliminary data.</text>
</comment>
<sequence length="121" mass="12991">MALEQELMLLGTAREMHCAAALCRLMDWREASLSAQALAPLALEGKVLLAFSGKDELLPAPLLASWALNHVPGPPQVHLFPSLGHADILSHGPTQDKLVMEIIEMAYGTLQPRGPSESSSL</sequence>
<protein>
    <submittedName>
        <fullName evidence="1">Uncharacterized protein</fullName>
    </submittedName>
</protein>
<dbReference type="EMBL" id="MU069756">
    <property type="protein sequence ID" value="KAF5834435.1"/>
    <property type="molecule type" value="Genomic_DNA"/>
</dbReference>
<proteinExistence type="predicted"/>
<name>A0ABQ7GIL3_DUNSA</name>
<reference evidence="1" key="1">
    <citation type="submission" date="2017-08" db="EMBL/GenBank/DDBJ databases">
        <authorList>
            <person name="Polle J.E."/>
            <person name="Barry K."/>
            <person name="Cushman J."/>
            <person name="Schmutz J."/>
            <person name="Tran D."/>
            <person name="Hathwaick L.T."/>
            <person name="Yim W.C."/>
            <person name="Jenkins J."/>
            <person name="Mckie-Krisberg Z.M."/>
            <person name="Prochnik S."/>
            <person name="Lindquist E."/>
            <person name="Dockter R.B."/>
            <person name="Adam C."/>
            <person name="Molina H."/>
            <person name="Bunkerborg J."/>
            <person name="Jin E."/>
            <person name="Buchheim M."/>
            <person name="Magnuson J."/>
        </authorList>
    </citation>
    <scope>NUCLEOTIDE SEQUENCE</scope>
    <source>
        <strain evidence="1">CCAP 19/18</strain>
    </source>
</reference>
<evidence type="ECO:0000313" key="1">
    <source>
        <dbReference type="EMBL" id="KAF5834435.1"/>
    </source>
</evidence>
<dbReference type="PANTHER" id="PTHR37471:SF1">
    <property type="entry name" value="AB HYDROLASE-1 DOMAIN-CONTAINING PROTEIN"/>
    <property type="match status" value="1"/>
</dbReference>
<dbReference type="Proteomes" id="UP000815325">
    <property type="component" value="Unassembled WGS sequence"/>
</dbReference>
<dbReference type="PANTHER" id="PTHR37471">
    <property type="entry name" value="UNNAMED PRODUCT"/>
    <property type="match status" value="1"/>
</dbReference>
<accession>A0ABQ7GIL3</accession>
<keyword evidence="2" id="KW-1185">Reference proteome</keyword>
<organism evidence="1 2">
    <name type="scientific">Dunaliella salina</name>
    <name type="common">Green alga</name>
    <name type="synonym">Protococcus salinus</name>
    <dbReference type="NCBI Taxonomy" id="3046"/>
    <lineage>
        <taxon>Eukaryota</taxon>
        <taxon>Viridiplantae</taxon>
        <taxon>Chlorophyta</taxon>
        <taxon>core chlorophytes</taxon>
        <taxon>Chlorophyceae</taxon>
        <taxon>CS clade</taxon>
        <taxon>Chlamydomonadales</taxon>
        <taxon>Dunaliellaceae</taxon>
        <taxon>Dunaliella</taxon>
    </lineage>
</organism>
<gene>
    <name evidence="1" type="ORF">DUNSADRAFT_8898</name>
</gene>
<evidence type="ECO:0000313" key="2">
    <source>
        <dbReference type="Proteomes" id="UP000815325"/>
    </source>
</evidence>